<organism evidence="8 9">
    <name type="scientific">Lymnaea stagnalis</name>
    <name type="common">Great pond snail</name>
    <name type="synonym">Helix stagnalis</name>
    <dbReference type="NCBI Taxonomy" id="6523"/>
    <lineage>
        <taxon>Eukaryota</taxon>
        <taxon>Metazoa</taxon>
        <taxon>Spiralia</taxon>
        <taxon>Lophotrochozoa</taxon>
        <taxon>Mollusca</taxon>
        <taxon>Gastropoda</taxon>
        <taxon>Heterobranchia</taxon>
        <taxon>Euthyneura</taxon>
        <taxon>Panpulmonata</taxon>
        <taxon>Hygrophila</taxon>
        <taxon>Lymnaeoidea</taxon>
        <taxon>Lymnaeidae</taxon>
        <taxon>Lymnaea</taxon>
    </lineage>
</organism>
<feature type="disulfide bond" evidence="3">
    <location>
        <begin position="109"/>
        <end position="119"/>
    </location>
</feature>
<dbReference type="Gene3D" id="2.60.40.4100">
    <property type="entry name" value="Zona pellucida, ZP-C domain"/>
    <property type="match status" value="1"/>
</dbReference>
<keyword evidence="2 3" id="KW-1015">Disulfide bond</keyword>
<keyword evidence="1 5" id="KW-0732">Signal</keyword>
<comment type="caution">
    <text evidence="3">Lacks conserved residue(s) required for the propagation of feature annotation.</text>
</comment>
<dbReference type="EMBL" id="CAXITT010000145">
    <property type="protein sequence ID" value="CAL1533540.1"/>
    <property type="molecule type" value="Genomic_DNA"/>
</dbReference>
<dbReference type="InterPro" id="IPR042235">
    <property type="entry name" value="ZP-C_dom"/>
</dbReference>
<dbReference type="PROSITE" id="PS50287">
    <property type="entry name" value="SRCR_2"/>
    <property type="match status" value="2"/>
</dbReference>
<comment type="caution">
    <text evidence="8">The sequence shown here is derived from an EMBL/GenBank/DDBJ whole genome shotgun (WGS) entry which is preliminary data.</text>
</comment>
<dbReference type="Gene3D" id="2.60.40.3210">
    <property type="entry name" value="Zona pellucida, ZP-N domain"/>
    <property type="match status" value="1"/>
</dbReference>
<dbReference type="SUPFAM" id="SSF56487">
    <property type="entry name" value="SRCR-like"/>
    <property type="match status" value="2"/>
</dbReference>
<evidence type="ECO:0000256" key="3">
    <source>
        <dbReference type="PROSITE-ProRule" id="PRU00196"/>
    </source>
</evidence>
<dbReference type="SMART" id="SM00241">
    <property type="entry name" value="ZP"/>
    <property type="match status" value="1"/>
</dbReference>
<dbReference type="PROSITE" id="PS51034">
    <property type="entry name" value="ZP_2"/>
    <property type="match status" value="1"/>
</dbReference>
<feature type="signal peptide" evidence="5">
    <location>
        <begin position="1"/>
        <end position="24"/>
    </location>
</feature>
<name>A0AAV2HHQ5_LYMST</name>
<feature type="chain" id="PRO_5043629104" description="Deleted in malignant brain tumors 1 protein-like" evidence="5">
    <location>
        <begin position="25"/>
        <end position="624"/>
    </location>
</feature>
<feature type="domain" description="SRCR" evidence="6">
    <location>
        <begin position="184"/>
        <end position="291"/>
    </location>
</feature>
<evidence type="ECO:0000313" key="9">
    <source>
        <dbReference type="Proteomes" id="UP001497497"/>
    </source>
</evidence>
<protein>
    <recommendedName>
        <fullName evidence="10">Deleted in malignant brain tumors 1 protein-like</fullName>
    </recommendedName>
</protein>
<feature type="domain" description="ZP" evidence="7">
    <location>
        <begin position="305"/>
        <end position="567"/>
    </location>
</feature>
<dbReference type="InterPro" id="IPR036772">
    <property type="entry name" value="SRCR-like_dom_sf"/>
</dbReference>
<dbReference type="Proteomes" id="UP001497497">
    <property type="component" value="Unassembled WGS sequence"/>
</dbReference>
<evidence type="ECO:0000256" key="1">
    <source>
        <dbReference type="ARBA" id="ARBA00022729"/>
    </source>
</evidence>
<evidence type="ECO:0000259" key="7">
    <source>
        <dbReference type="PROSITE" id="PS51034"/>
    </source>
</evidence>
<gene>
    <name evidence="8" type="ORF">GSLYS_00007500001</name>
</gene>
<evidence type="ECO:0000256" key="5">
    <source>
        <dbReference type="SAM" id="SignalP"/>
    </source>
</evidence>
<dbReference type="Pfam" id="PF23344">
    <property type="entry name" value="ZP-N"/>
    <property type="match status" value="1"/>
</dbReference>
<keyword evidence="9" id="KW-1185">Reference proteome</keyword>
<accession>A0AAV2HHQ5</accession>
<dbReference type="InterPro" id="IPR001190">
    <property type="entry name" value="SRCR"/>
</dbReference>
<dbReference type="Pfam" id="PF00100">
    <property type="entry name" value="Zona_pellucida"/>
    <property type="match status" value="1"/>
</dbReference>
<dbReference type="InterPro" id="IPR055355">
    <property type="entry name" value="ZP-C"/>
</dbReference>
<dbReference type="AlphaFoldDB" id="A0AAV2HHQ5"/>
<dbReference type="Gene3D" id="3.10.250.10">
    <property type="entry name" value="SRCR-like domain"/>
    <property type="match status" value="2"/>
</dbReference>
<sequence>MMVTMGVKMFWTLALFVFSCSSQSQVAFTREKITRLYLGDVQKSGSTVAGRVVIQINNEGVDGAICGTWTRGEAVTACRMLGYNDGNNIPLNAAFLHDNHNFLISNLRCTGHETSLSDCLRDPIVNCPYDTHNVVVSCSSPGPNPVDAYTSGFAVLANRVTPAPLASHTDIADYTNCPTPNQNIRLRGVIGRPGMGYVQVNVNGDWQYICDDKWSENDAKVVCRELCYNEPTCARPGVENEYKPALGQSPVFAWNRVQCTGIENTLDACTKDSTTPQGQCGPYEMAGVQCVVPFEASAAMNAQLECGNLNGDPVLHFPRDNFPTINGNSLRLANAPAGCTARAQRDQQTGSYNLRIPTQGCGTTKSDNGSLICYSNTVEYDNEVYTGNVLLDYKKKTFSVSCCMPTEKDVSIKFIPKTQEYAQSMSQYFDYTPEISFYQNERCDIKITQDPYAVEVGDWVYIGVSVKAEDQSLFRDSDLKLVVTRCTANPIKGVPDSTFPENVTLIDNKCPADIASVTTYPISNTTEGFRFRAFKFFGYSSIYVTCHLRVCLSTDTKPLCDRSCAQNNIGRKRRNVAEEVTGLDTVVSQILQITDPKQPPVKALPAQSHEDRPVESINPRFLKP</sequence>
<feature type="region of interest" description="Disordered" evidence="4">
    <location>
        <begin position="598"/>
        <end position="624"/>
    </location>
</feature>
<evidence type="ECO:0000256" key="4">
    <source>
        <dbReference type="SAM" id="MobiDB-lite"/>
    </source>
</evidence>
<reference evidence="8 9" key="1">
    <citation type="submission" date="2024-04" db="EMBL/GenBank/DDBJ databases">
        <authorList>
            <consortium name="Genoscope - CEA"/>
            <person name="William W."/>
        </authorList>
    </citation>
    <scope>NUCLEOTIDE SEQUENCE [LARGE SCALE GENOMIC DNA]</scope>
</reference>
<dbReference type="InterPro" id="IPR055356">
    <property type="entry name" value="ZP-N"/>
</dbReference>
<evidence type="ECO:0008006" key="10">
    <source>
        <dbReference type="Google" id="ProtNLM"/>
    </source>
</evidence>
<dbReference type="PANTHER" id="PTHR14002">
    <property type="entry name" value="ENDOGLIN/TGF-BETA RECEPTOR TYPE III"/>
    <property type="match status" value="1"/>
</dbReference>
<proteinExistence type="predicted"/>
<evidence type="ECO:0000313" key="8">
    <source>
        <dbReference type="EMBL" id="CAL1533540.1"/>
    </source>
</evidence>
<dbReference type="InterPro" id="IPR001507">
    <property type="entry name" value="ZP_dom"/>
</dbReference>
<feature type="disulfide bond" evidence="3">
    <location>
        <begin position="259"/>
        <end position="269"/>
    </location>
</feature>
<evidence type="ECO:0000256" key="2">
    <source>
        <dbReference type="ARBA" id="ARBA00023157"/>
    </source>
</evidence>
<dbReference type="GO" id="GO:0016020">
    <property type="term" value="C:membrane"/>
    <property type="evidence" value="ECO:0007669"/>
    <property type="project" value="InterPro"/>
</dbReference>
<dbReference type="PANTHER" id="PTHR14002:SF43">
    <property type="entry name" value="DELTA-LIKE PROTEIN"/>
    <property type="match status" value="1"/>
</dbReference>
<evidence type="ECO:0000259" key="6">
    <source>
        <dbReference type="PROSITE" id="PS50287"/>
    </source>
</evidence>
<dbReference type="SMART" id="SM00202">
    <property type="entry name" value="SR"/>
    <property type="match status" value="2"/>
</dbReference>
<dbReference type="Pfam" id="PF00530">
    <property type="entry name" value="SRCR"/>
    <property type="match status" value="2"/>
</dbReference>
<feature type="domain" description="SRCR" evidence="6">
    <location>
        <begin position="34"/>
        <end position="139"/>
    </location>
</feature>